<feature type="chain" id="PRO_5040172870" evidence="1">
    <location>
        <begin position="26"/>
        <end position="83"/>
    </location>
</feature>
<organism evidence="2 3">
    <name type="scientific">Linnemannia schmuckeri</name>
    <dbReference type="NCBI Taxonomy" id="64567"/>
    <lineage>
        <taxon>Eukaryota</taxon>
        <taxon>Fungi</taxon>
        <taxon>Fungi incertae sedis</taxon>
        <taxon>Mucoromycota</taxon>
        <taxon>Mortierellomycotina</taxon>
        <taxon>Mortierellomycetes</taxon>
        <taxon>Mortierellales</taxon>
        <taxon>Mortierellaceae</taxon>
        <taxon>Linnemannia</taxon>
    </lineage>
</organism>
<evidence type="ECO:0000313" key="2">
    <source>
        <dbReference type="EMBL" id="KAF9123731.1"/>
    </source>
</evidence>
<dbReference type="EMBL" id="JAAAUQ010002435">
    <property type="protein sequence ID" value="KAF9123731.1"/>
    <property type="molecule type" value="Genomic_DNA"/>
</dbReference>
<comment type="caution">
    <text evidence="2">The sequence shown here is derived from an EMBL/GenBank/DDBJ whole genome shotgun (WGS) entry which is preliminary data.</text>
</comment>
<name>A0A9P5R8K4_9FUNG</name>
<evidence type="ECO:0000256" key="1">
    <source>
        <dbReference type="SAM" id="SignalP"/>
    </source>
</evidence>
<sequence>MTARIAFSAPFLLVALAMIASVINATPVPVGLADILPGPANILPVPANILPDPTDIYGLVGYPAVANLVAVTPGIVPLPDDTI</sequence>
<proteinExistence type="predicted"/>
<keyword evidence="1" id="KW-0732">Signal</keyword>
<accession>A0A9P5R8K4</accession>
<keyword evidence="3" id="KW-1185">Reference proteome</keyword>
<dbReference type="Proteomes" id="UP000748756">
    <property type="component" value="Unassembled WGS sequence"/>
</dbReference>
<protein>
    <submittedName>
        <fullName evidence="2">Uncharacterized protein</fullName>
    </submittedName>
</protein>
<gene>
    <name evidence="2" type="ORF">BG015_005256</name>
</gene>
<feature type="signal peptide" evidence="1">
    <location>
        <begin position="1"/>
        <end position="25"/>
    </location>
</feature>
<dbReference type="AlphaFoldDB" id="A0A9P5R8K4"/>
<evidence type="ECO:0000313" key="3">
    <source>
        <dbReference type="Proteomes" id="UP000748756"/>
    </source>
</evidence>
<reference evidence="2" key="1">
    <citation type="journal article" date="2020" name="Fungal Divers.">
        <title>Resolving the Mortierellaceae phylogeny through synthesis of multi-gene phylogenetics and phylogenomics.</title>
        <authorList>
            <person name="Vandepol N."/>
            <person name="Liber J."/>
            <person name="Desiro A."/>
            <person name="Na H."/>
            <person name="Kennedy M."/>
            <person name="Barry K."/>
            <person name="Grigoriev I.V."/>
            <person name="Miller A.N."/>
            <person name="O'Donnell K."/>
            <person name="Stajich J.E."/>
            <person name="Bonito G."/>
        </authorList>
    </citation>
    <scope>NUCLEOTIDE SEQUENCE</scope>
    <source>
        <strain evidence="2">NRRL 6426</strain>
    </source>
</reference>